<dbReference type="RefSeq" id="WP_102598182.1">
    <property type="nucleotide sequence ID" value="NZ_JABUYH010000027.1"/>
</dbReference>
<dbReference type="GO" id="GO:0016301">
    <property type="term" value="F:kinase activity"/>
    <property type="evidence" value="ECO:0007669"/>
    <property type="project" value="UniProtKB-KW"/>
</dbReference>
<sequence>MLMGIVYNTTMSPTKVELVTQWLKEQDFYAGQGAPELENIGGFRLEDPRGEVGIELLIFADHSDTSDVVYHVPLTYRDAPLEGAETYLLGTSDHAILGERFIYDAAGDPVFAAQARELLAGKVGAQHRYESFTEDPRIKLCADTTGKDAVIIRRPVASKPAQAGVLGIWENALGQELSGLVLRTA</sequence>
<name>A0A2N7S6F1_9MICC</name>
<keyword evidence="4" id="KW-0067">ATP-binding</keyword>
<dbReference type="Pfam" id="PF18085">
    <property type="entry name" value="Mak_N_cap"/>
    <property type="match status" value="1"/>
</dbReference>
<evidence type="ECO:0000313" key="6">
    <source>
        <dbReference type="EMBL" id="PMQ21715.1"/>
    </source>
</evidence>
<proteinExistence type="predicted"/>
<dbReference type="Proteomes" id="UP000235739">
    <property type="component" value="Unassembled WGS sequence"/>
</dbReference>
<evidence type="ECO:0000256" key="4">
    <source>
        <dbReference type="ARBA" id="ARBA00022840"/>
    </source>
</evidence>
<dbReference type="EMBL" id="PNQX01000001">
    <property type="protein sequence ID" value="PMQ21715.1"/>
    <property type="molecule type" value="Genomic_DNA"/>
</dbReference>
<keyword evidence="3" id="KW-0418">Kinase</keyword>
<comment type="caution">
    <text evidence="6">The sequence shown here is derived from an EMBL/GenBank/DDBJ whole genome shotgun (WGS) entry which is preliminary data.</text>
</comment>
<protein>
    <submittedName>
        <fullName evidence="6">1,4-alpha-glucan branching protein</fullName>
    </submittedName>
</protein>
<keyword evidence="2" id="KW-0547">Nucleotide-binding</keyword>
<evidence type="ECO:0000256" key="2">
    <source>
        <dbReference type="ARBA" id="ARBA00022741"/>
    </source>
</evidence>
<organism evidence="6 7">
    <name type="scientific">Glutamicibacter arilaitensis</name>
    <dbReference type="NCBI Taxonomy" id="256701"/>
    <lineage>
        <taxon>Bacteria</taxon>
        <taxon>Bacillati</taxon>
        <taxon>Actinomycetota</taxon>
        <taxon>Actinomycetes</taxon>
        <taxon>Micrococcales</taxon>
        <taxon>Micrococcaceae</taxon>
        <taxon>Glutamicibacter</taxon>
    </lineage>
</organism>
<evidence type="ECO:0000313" key="7">
    <source>
        <dbReference type="Proteomes" id="UP000235739"/>
    </source>
</evidence>
<dbReference type="AlphaFoldDB" id="A0A2N7S6F1"/>
<evidence type="ECO:0000256" key="1">
    <source>
        <dbReference type="ARBA" id="ARBA00022679"/>
    </source>
</evidence>
<evidence type="ECO:0000256" key="3">
    <source>
        <dbReference type="ARBA" id="ARBA00022777"/>
    </source>
</evidence>
<accession>A0A2N7S6F1</accession>
<feature type="domain" description="Maltokinase N-terminal cap" evidence="5">
    <location>
        <begin position="22"/>
        <end position="108"/>
    </location>
</feature>
<evidence type="ECO:0000259" key="5">
    <source>
        <dbReference type="Pfam" id="PF18085"/>
    </source>
</evidence>
<reference evidence="6 7" key="1">
    <citation type="journal article" date="2017" name="Elife">
        <title>Extensive horizontal gene transfer in cheese-associated bacteria.</title>
        <authorList>
            <person name="Bonham K.S."/>
            <person name="Wolfe B.E."/>
            <person name="Dutton R.J."/>
        </authorList>
    </citation>
    <scope>NUCLEOTIDE SEQUENCE [LARGE SCALE GENOMIC DNA]</scope>
    <source>
        <strain evidence="6 7">JB182</strain>
    </source>
</reference>
<keyword evidence="1" id="KW-0808">Transferase</keyword>
<dbReference type="InterPro" id="IPR040999">
    <property type="entry name" value="Mak_N_cap"/>
</dbReference>
<dbReference type="GO" id="GO:0005524">
    <property type="term" value="F:ATP binding"/>
    <property type="evidence" value="ECO:0007669"/>
    <property type="project" value="UniProtKB-KW"/>
</dbReference>
<gene>
    <name evidence="6" type="ORF">CIK84_09360</name>
</gene>